<proteinExistence type="predicted"/>
<dbReference type="EMBL" id="PDCK01000045">
    <property type="protein sequence ID" value="PRQ20541.1"/>
    <property type="molecule type" value="Genomic_DNA"/>
</dbReference>
<organism evidence="3 4">
    <name type="scientific">Rosa chinensis</name>
    <name type="common">China rose</name>
    <dbReference type="NCBI Taxonomy" id="74649"/>
    <lineage>
        <taxon>Eukaryota</taxon>
        <taxon>Viridiplantae</taxon>
        <taxon>Streptophyta</taxon>
        <taxon>Embryophyta</taxon>
        <taxon>Tracheophyta</taxon>
        <taxon>Spermatophyta</taxon>
        <taxon>Magnoliopsida</taxon>
        <taxon>eudicotyledons</taxon>
        <taxon>Gunneridae</taxon>
        <taxon>Pentapetalae</taxon>
        <taxon>rosids</taxon>
        <taxon>fabids</taxon>
        <taxon>Rosales</taxon>
        <taxon>Rosaceae</taxon>
        <taxon>Rosoideae</taxon>
        <taxon>Rosoideae incertae sedis</taxon>
        <taxon>Rosa</taxon>
    </lineage>
</organism>
<feature type="domain" description="Tf2-1-like SH3-like" evidence="2">
    <location>
        <begin position="39"/>
        <end position="100"/>
    </location>
</feature>
<comment type="caution">
    <text evidence="3">The sequence shown here is derived from an EMBL/GenBank/DDBJ whole genome shotgun (WGS) entry which is preliminary data.</text>
</comment>
<sequence>MAKDVQSIREEVKAKLEETNAKYKATANKHRRVKVFQEGDDVMVFLRKERFPVGAYNKLKPRKYGPFKVQKKINDNAYVIALLDSMGISNTFNVADLHEFLEDVVLYSEENSGSSSSEVEETDVEQMAIRIEEQLDRAKGGKPGLLQLWHSMSESRLL</sequence>
<keyword evidence="3" id="KW-0378">Hydrolase</keyword>
<evidence type="ECO:0000256" key="1">
    <source>
        <dbReference type="SAM" id="Coils"/>
    </source>
</evidence>
<keyword evidence="4" id="KW-1185">Reference proteome</keyword>
<keyword evidence="1" id="KW-0175">Coiled coil</keyword>
<name>A0A2P6PF48_ROSCH</name>
<dbReference type="Proteomes" id="UP000238479">
    <property type="component" value="Chromosome 7"/>
</dbReference>
<gene>
    <name evidence="3" type="ORF">RchiOBHm_Chr7g0229301</name>
</gene>
<dbReference type="GO" id="GO:0016779">
    <property type="term" value="F:nucleotidyltransferase activity"/>
    <property type="evidence" value="ECO:0007669"/>
    <property type="project" value="UniProtKB-KW"/>
</dbReference>
<evidence type="ECO:0000313" key="4">
    <source>
        <dbReference type="Proteomes" id="UP000238479"/>
    </source>
</evidence>
<keyword evidence="3" id="KW-0808">Transferase</keyword>
<feature type="coiled-coil region" evidence="1">
    <location>
        <begin position="2"/>
        <end position="33"/>
    </location>
</feature>
<evidence type="ECO:0000313" key="3">
    <source>
        <dbReference type="EMBL" id="PRQ20541.1"/>
    </source>
</evidence>
<dbReference type="OMA" id="ARITHNF"/>
<dbReference type="AlphaFoldDB" id="A0A2P6PF48"/>
<evidence type="ECO:0000259" key="2">
    <source>
        <dbReference type="Pfam" id="PF24626"/>
    </source>
</evidence>
<protein>
    <submittedName>
        <fullName evidence="3">Putative nucleotidyltransferase, Ribonuclease H</fullName>
        <ecNumber evidence="3">2.7.7.-</ecNumber>
        <ecNumber evidence="3">3.1.26.4</ecNumber>
    </submittedName>
</protein>
<accession>A0A2P6PF48</accession>
<reference evidence="3 4" key="1">
    <citation type="journal article" date="2018" name="Nat. Genet.">
        <title>The Rosa genome provides new insights in the design of modern roses.</title>
        <authorList>
            <person name="Bendahmane M."/>
        </authorList>
    </citation>
    <scope>NUCLEOTIDE SEQUENCE [LARGE SCALE GENOMIC DNA]</scope>
    <source>
        <strain evidence="4">cv. Old Blush</strain>
    </source>
</reference>
<dbReference type="Gramene" id="PRQ20541">
    <property type="protein sequence ID" value="PRQ20541"/>
    <property type="gene ID" value="RchiOBHm_Chr7g0229301"/>
</dbReference>
<dbReference type="GO" id="GO:0004523">
    <property type="term" value="F:RNA-DNA hybrid ribonuclease activity"/>
    <property type="evidence" value="ECO:0007669"/>
    <property type="project" value="UniProtKB-EC"/>
</dbReference>
<dbReference type="EC" id="3.1.26.4" evidence="3"/>
<dbReference type="EC" id="2.7.7.-" evidence="3"/>
<dbReference type="Pfam" id="PF24626">
    <property type="entry name" value="SH3_Tf2-1"/>
    <property type="match status" value="1"/>
</dbReference>
<keyword evidence="3" id="KW-0548">Nucleotidyltransferase</keyword>
<dbReference type="InterPro" id="IPR056924">
    <property type="entry name" value="SH3_Tf2-1"/>
</dbReference>
<dbReference type="STRING" id="74649.A0A2P6PF48"/>